<name>A0A4Y2GCI7_ARAVE</name>
<keyword evidence="5" id="KW-0862">Zinc</keyword>
<evidence type="ECO:0000256" key="7">
    <source>
        <dbReference type="ARBA" id="ARBA00037948"/>
    </source>
</evidence>
<dbReference type="InterPro" id="IPR036236">
    <property type="entry name" value="Znf_C2H2_sf"/>
</dbReference>
<dbReference type="SUPFAM" id="SSF57667">
    <property type="entry name" value="beta-beta-alpha zinc fingers"/>
    <property type="match status" value="1"/>
</dbReference>
<dbReference type="Pfam" id="PF00096">
    <property type="entry name" value="zf-C2H2"/>
    <property type="match status" value="1"/>
</dbReference>
<dbReference type="AlphaFoldDB" id="A0A4Y2GCI7"/>
<dbReference type="GO" id="GO:0000978">
    <property type="term" value="F:RNA polymerase II cis-regulatory region sequence-specific DNA binding"/>
    <property type="evidence" value="ECO:0007669"/>
    <property type="project" value="TreeGrafter"/>
</dbReference>
<accession>A0A4Y2GCI7</accession>
<evidence type="ECO:0000313" key="10">
    <source>
        <dbReference type="EMBL" id="GBM51303.1"/>
    </source>
</evidence>
<evidence type="ECO:0000256" key="6">
    <source>
        <dbReference type="ARBA" id="ARBA00023242"/>
    </source>
</evidence>
<evidence type="ECO:0000256" key="3">
    <source>
        <dbReference type="ARBA" id="ARBA00022737"/>
    </source>
</evidence>
<dbReference type="GO" id="GO:0008270">
    <property type="term" value="F:zinc ion binding"/>
    <property type="evidence" value="ECO:0007669"/>
    <property type="project" value="UniProtKB-KW"/>
</dbReference>
<gene>
    <name evidence="10" type="ORF">AVEN_164382_1</name>
</gene>
<feature type="domain" description="C2H2-type" evidence="9">
    <location>
        <begin position="114"/>
        <end position="142"/>
    </location>
</feature>
<protein>
    <recommendedName>
        <fullName evidence="9">C2H2-type domain-containing protein</fullName>
    </recommendedName>
</protein>
<keyword evidence="3" id="KW-0677">Repeat</keyword>
<dbReference type="Proteomes" id="UP000499080">
    <property type="component" value="Unassembled WGS sequence"/>
</dbReference>
<evidence type="ECO:0000256" key="5">
    <source>
        <dbReference type="ARBA" id="ARBA00022833"/>
    </source>
</evidence>
<dbReference type="PANTHER" id="PTHR24388">
    <property type="entry name" value="ZINC FINGER PROTEIN"/>
    <property type="match status" value="1"/>
</dbReference>
<dbReference type="OrthoDB" id="3437960at2759"/>
<dbReference type="GO" id="GO:0000981">
    <property type="term" value="F:DNA-binding transcription factor activity, RNA polymerase II-specific"/>
    <property type="evidence" value="ECO:0007669"/>
    <property type="project" value="TreeGrafter"/>
</dbReference>
<dbReference type="PROSITE" id="PS50157">
    <property type="entry name" value="ZINC_FINGER_C2H2_2"/>
    <property type="match status" value="2"/>
</dbReference>
<dbReference type="InterPro" id="IPR050527">
    <property type="entry name" value="Snail/Krueppel_Znf"/>
</dbReference>
<evidence type="ECO:0000256" key="1">
    <source>
        <dbReference type="ARBA" id="ARBA00004123"/>
    </source>
</evidence>
<evidence type="ECO:0000256" key="8">
    <source>
        <dbReference type="PROSITE-ProRule" id="PRU00042"/>
    </source>
</evidence>
<feature type="domain" description="C2H2-type" evidence="9">
    <location>
        <begin position="86"/>
        <end position="113"/>
    </location>
</feature>
<comment type="caution">
    <text evidence="10">The sequence shown here is derived from an EMBL/GenBank/DDBJ whole genome shotgun (WGS) entry which is preliminary data.</text>
</comment>
<organism evidence="10 11">
    <name type="scientific">Araneus ventricosus</name>
    <name type="common">Orbweaver spider</name>
    <name type="synonym">Epeira ventricosa</name>
    <dbReference type="NCBI Taxonomy" id="182803"/>
    <lineage>
        <taxon>Eukaryota</taxon>
        <taxon>Metazoa</taxon>
        <taxon>Ecdysozoa</taxon>
        <taxon>Arthropoda</taxon>
        <taxon>Chelicerata</taxon>
        <taxon>Arachnida</taxon>
        <taxon>Araneae</taxon>
        <taxon>Araneomorphae</taxon>
        <taxon>Entelegynae</taxon>
        <taxon>Araneoidea</taxon>
        <taxon>Araneidae</taxon>
        <taxon>Araneus</taxon>
    </lineage>
</organism>
<dbReference type="FunFam" id="3.30.160.60:FF:001732">
    <property type="entry name" value="Zgc:162936"/>
    <property type="match status" value="1"/>
</dbReference>
<dbReference type="GO" id="GO:0005694">
    <property type="term" value="C:chromosome"/>
    <property type="evidence" value="ECO:0007669"/>
    <property type="project" value="UniProtKB-ARBA"/>
</dbReference>
<comment type="subcellular location">
    <subcellularLocation>
        <location evidence="1">Nucleus</location>
    </subcellularLocation>
</comment>
<reference evidence="10 11" key="1">
    <citation type="journal article" date="2019" name="Sci. Rep.">
        <title>Orb-weaving spider Araneus ventricosus genome elucidates the spidroin gene catalogue.</title>
        <authorList>
            <person name="Kono N."/>
            <person name="Nakamura H."/>
            <person name="Ohtoshi R."/>
            <person name="Moran D.A.P."/>
            <person name="Shinohara A."/>
            <person name="Yoshida Y."/>
            <person name="Fujiwara M."/>
            <person name="Mori M."/>
            <person name="Tomita M."/>
            <person name="Arakawa K."/>
        </authorList>
    </citation>
    <scope>NUCLEOTIDE SEQUENCE [LARGE SCALE GENOMIC DNA]</scope>
</reference>
<evidence type="ECO:0000256" key="4">
    <source>
        <dbReference type="ARBA" id="ARBA00022771"/>
    </source>
</evidence>
<proteinExistence type="inferred from homology"/>
<keyword evidence="4 8" id="KW-0863">Zinc-finger</keyword>
<dbReference type="PANTHER" id="PTHR24388:SF54">
    <property type="entry name" value="PROTEIN ESCARGOT"/>
    <property type="match status" value="1"/>
</dbReference>
<sequence>MFDQQIKMDICPGSEEPIILERLHLEPGEHDIDDTKLRTSYEKHIIEGHTVHCCMVCQYRSSKIDTDDSELRTSYETHIIEGHTVHRCMVCQYRSSIITNMKRHVRTHTGSKPFSCPHCGQRFARKENAIRHIRTIHVTQKCLK</sequence>
<keyword evidence="6" id="KW-0539">Nucleus</keyword>
<dbReference type="GO" id="GO:0005634">
    <property type="term" value="C:nucleus"/>
    <property type="evidence" value="ECO:0007669"/>
    <property type="project" value="UniProtKB-SubCell"/>
</dbReference>
<comment type="similarity">
    <text evidence="7">Belongs to the snail C2H2-type zinc-finger protein family.</text>
</comment>
<dbReference type="Gene3D" id="3.30.160.60">
    <property type="entry name" value="Classic Zinc Finger"/>
    <property type="match status" value="2"/>
</dbReference>
<dbReference type="GO" id="GO:0045893">
    <property type="term" value="P:positive regulation of DNA-templated transcription"/>
    <property type="evidence" value="ECO:0007669"/>
    <property type="project" value="UniProtKB-ARBA"/>
</dbReference>
<keyword evidence="2" id="KW-0479">Metal-binding</keyword>
<dbReference type="SMART" id="SM00355">
    <property type="entry name" value="ZnF_C2H2"/>
    <property type="match status" value="2"/>
</dbReference>
<keyword evidence="11" id="KW-1185">Reference proteome</keyword>
<dbReference type="EMBL" id="BGPR01001331">
    <property type="protein sequence ID" value="GBM51303.1"/>
    <property type="molecule type" value="Genomic_DNA"/>
</dbReference>
<dbReference type="PROSITE" id="PS00028">
    <property type="entry name" value="ZINC_FINGER_C2H2_1"/>
    <property type="match status" value="1"/>
</dbReference>
<evidence type="ECO:0000259" key="9">
    <source>
        <dbReference type="PROSITE" id="PS50157"/>
    </source>
</evidence>
<evidence type="ECO:0000313" key="11">
    <source>
        <dbReference type="Proteomes" id="UP000499080"/>
    </source>
</evidence>
<dbReference type="InterPro" id="IPR013087">
    <property type="entry name" value="Znf_C2H2_type"/>
</dbReference>
<evidence type="ECO:0000256" key="2">
    <source>
        <dbReference type="ARBA" id="ARBA00022723"/>
    </source>
</evidence>